<organism evidence="1 2">
    <name type="scientific">Methanoculleus marisnigri</name>
    <dbReference type="NCBI Taxonomy" id="2198"/>
    <lineage>
        <taxon>Archaea</taxon>
        <taxon>Methanobacteriati</taxon>
        <taxon>Methanobacteriota</taxon>
        <taxon>Stenosarchaea group</taxon>
        <taxon>Methanomicrobia</taxon>
        <taxon>Methanomicrobiales</taxon>
        <taxon>Methanomicrobiaceae</taxon>
        <taxon>Methanoculleus</taxon>
    </lineage>
</organism>
<dbReference type="InterPro" id="IPR026342">
    <property type="entry name" value="SCM_PqqD-rel"/>
</dbReference>
<gene>
    <name evidence="1" type="ORF">XD82_0004</name>
</gene>
<evidence type="ECO:0000313" key="2">
    <source>
        <dbReference type="Proteomes" id="UP000054323"/>
    </source>
</evidence>
<protein>
    <submittedName>
        <fullName evidence="1">Coenzyme PQQ synthesis protein D (PqqD)</fullName>
    </submittedName>
</protein>
<dbReference type="Pfam" id="PF05402">
    <property type="entry name" value="PqqD"/>
    <property type="match status" value="1"/>
</dbReference>
<sequence length="95" mass="10588">MEYSRLPVANPSIVFREEFDDWALLFDPDTGESYGVNPVGAHVWKELDGSKTFAELIAGLRSAFDDVPETVSDEVAAFLDDLVDRGYAGFEVNRQ</sequence>
<dbReference type="AlphaFoldDB" id="A0A101GST8"/>
<accession>A0A101GST8</accession>
<proteinExistence type="predicted"/>
<dbReference type="Gene3D" id="1.10.10.1150">
    <property type="entry name" value="Coenzyme PQQ synthesis protein D (PqqD)"/>
    <property type="match status" value="1"/>
</dbReference>
<dbReference type="InterPro" id="IPR041881">
    <property type="entry name" value="PqqD_sf"/>
</dbReference>
<name>A0A101GST8_9EURY</name>
<dbReference type="EMBL" id="LGGD01000001">
    <property type="protein sequence ID" value="KUK63932.1"/>
    <property type="molecule type" value="Genomic_DNA"/>
</dbReference>
<dbReference type="InterPro" id="IPR008792">
    <property type="entry name" value="PQQD"/>
</dbReference>
<dbReference type="PATRIC" id="fig|2198.4.peg.1200"/>
<evidence type="ECO:0000313" key="1">
    <source>
        <dbReference type="EMBL" id="KUK63932.1"/>
    </source>
</evidence>
<dbReference type="NCBIfam" id="TIGR04248">
    <property type="entry name" value="SCM_PqqD_rel"/>
    <property type="match status" value="1"/>
</dbReference>
<dbReference type="Proteomes" id="UP000054323">
    <property type="component" value="Unassembled WGS sequence"/>
</dbReference>
<reference evidence="2" key="1">
    <citation type="journal article" date="2015" name="MBio">
        <title>Genome-Resolved Metagenomic Analysis Reveals Roles for Candidate Phyla and Other Microbial Community Members in Biogeochemical Transformations in Oil Reservoirs.</title>
        <authorList>
            <person name="Hu P."/>
            <person name="Tom L."/>
            <person name="Singh A."/>
            <person name="Thomas B.C."/>
            <person name="Baker B.J."/>
            <person name="Piceno Y.M."/>
            <person name="Andersen G.L."/>
            <person name="Banfield J.F."/>
        </authorList>
    </citation>
    <scope>NUCLEOTIDE SEQUENCE [LARGE SCALE GENOMIC DNA]</scope>
</reference>
<comment type="caution">
    <text evidence="1">The sequence shown here is derived from an EMBL/GenBank/DDBJ whole genome shotgun (WGS) entry which is preliminary data.</text>
</comment>